<dbReference type="OrthoDB" id="1411900at2"/>
<protein>
    <submittedName>
        <fullName evidence="2">AAA domain-containing protein</fullName>
    </submittedName>
</protein>
<reference evidence="2 3" key="1">
    <citation type="submission" date="2018-05" db="EMBL/GenBank/DDBJ databases">
        <title>Freshwater and sediment microbial communities from various areas in North America, analyzing microbe dynamics in response to fracking.</title>
        <authorList>
            <person name="Lamendella R."/>
        </authorList>
    </citation>
    <scope>NUCLEOTIDE SEQUENCE [LARGE SCALE GENOMIC DNA]</scope>
    <source>
        <strain evidence="2 3">15_TX</strain>
    </source>
</reference>
<comment type="caution">
    <text evidence="2">The sequence shown here is derived from an EMBL/GenBank/DDBJ whole genome shotgun (WGS) entry which is preliminary data.</text>
</comment>
<dbReference type="CDD" id="cd00009">
    <property type="entry name" value="AAA"/>
    <property type="match status" value="1"/>
</dbReference>
<dbReference type="Proteomes" id="UP000247150">
    <property type="component" value="Unassembled WGS sequence"/>
</dbReference>
<gene>
    <name evidence="2" type="ORF">DFO73_101590</name>
</gene>
<organism evidence="2 3">
    <name type="scientific">Cytobacillus oceanisediminis</name>
    <dbReference type="NCBI Taxonomy" id="665099"/>
    <lineage>
        <taxon>Bacteria</taxon>
        <taxon>Bacillati</taxon>
        <taxon>Bacillota</taxon>
        <taxon>Bacilli</taxon>
        <taxon>Bacillales</taxon>
        <taxon>Bacillaceae</taxon>
        <taxon>Cytobacillus</taxon>
    </lineage>
</organism>
<feature type="domain" description="AAA+ ATPase" evidence="1">
    <location>
        <begin position="199"/>
        <end position="473"/>
    </location>
</feature>
<evidence type="ECO:0000313" key="3">
    <source>
        <dbReference type="Proteomes" id="UP000247150"/>
    </source>
</evidence>
<dbReference type="Gene3D" id="3.40.50.300">
    <property type="entry name" value="P-loop containing nucleotide triphosphate hydrolases"/>
    <property type="match status" value="1"/>
</dbReference>
<dbReference type="InterPro" id="IPR003593">
    <property type="entry name" value="AAA+_ATPase"/>
</dbReference>
<proteinExistence type="predicted"/>
<evidence type="ECO:0000259" key="1">
    <source>
        <dbReference type="SMART" id="SM00382"/>
    </source>
</evidence>
<dbReference type="EMBL" id="QGTW01000001">
    <property type="protein sequence ID" value="PWW32326.1"/>
    <property type="molecule type" value="Genomic_DNA"/>
</dbReference>
<name>A0A2V3A6D2_9BACI</name>
<evidence type="ECO:0000313" key="2">
    <source>
        <dbReference type="EMBL" id="PWW32326.1"/>
    </source>
</evidence>
<accession>A0A2V3A6D2</accession>
<dbReference type="AlphaFoldDB" id="A0A2V3A6D2"/>
<dbReference type="InterPro" id="IPR027417">
    <property type="entry name" value="P-loop_NTPase"/>
</dbReference>
<dbReference type="SUPFAM" id="SSF52540">
    <property type="entry name" value="P-loop containing nucleoside triphosphate hydrolases"/>
    <property type="match status" value="1"/>
</dbReference>
<dbReference type="SMART" id="SM00382">
    <property type="entry name" value="AAA"/>
    <property type="match status" value="1"/>
</dbReference>
<dbReference type="Pfam" id="PF13604">
    <property type="entry name" value="AAA_30"/>
    <property type="match status" value="1"/>
</dbReference>
<sequence>MRKPFDLNSLVSSYKDLPEEVFKEILNFFDFDMRKDEIEQISAFINNLDVEDRHLGYFYVGYKIPQIDKEFDLLRFGEDYILNVEIKSILKEEDAREQLLKNKYYLSSLGKKLKLFTYIAEDNSFYQLKDDETFHPIDFAVFEKLLVSQKLEHHSNLDDLFDPSDYLVSPFNHSERFINGSYFLTKQQQDYRNQILENPSQFTILEGLPGTGKTLLLYDLAKSFNETHDIVIIHTGNLNTGHLILNQQYKWNIISVKDVKEIKQLKQLNPQIIFVDETQRMYPWQLELIIEYIHENDLLGFFSIDPRQILSIHERDYNNLDKLKSLKNQKLYPLSKKIRTNKELGAFIKGLFNLKYMKYCKNTENISIHYFGDINQARGFAEGLECEGWQIIDYTGQNFNGAVIQRMQLHRGLNAHGVLGQEFDKVLVLVGSTFYYNDQNSIAVRTANFYDPERMLYQSVTRARKQIMLLIVNNPEFMNKLIHALNNKQMQLS</sequence>